<dbReference type="PROSITE" id="PS50005">
    <property type="entry name" value="TPR"/>
    <property type="match status" value="2"/>
</dbReference>
<sequence>MKKLLTAILLCSVLVLQAQSNAIQNALKVHDYEQAIKLISKEKKSPEMDLLKAKCFKNIARYDDAIALLEEIVKNEHENNIASINELADCYQQVGNFRKAKLYYYMALQQTPDSRYAQLNYLNITYKLKELNQTIKLAHSIFQKDTVPVLLPVLGDCFTQLGKTDSAIYYYRKAMFHNPADYNSLSKLSKLYIQTEKFDDLVSSTDRFILSDSSNQVINQYNGIGLCMSKKHEKAIYRLKSLTQQGDSSFLTNYYLGASYYAVEDYIEAYNYLSSAYKSDSSNIRLHYYLGESAIMSGHRLRGIQILTEGLNLLIPKDAELFNYYYCISKGYSSMNRPLDEIKYLKLSYDHKPDNKLIYNIAAIYDYQIKDPEEALNYYNRFMATQPKTKTTPAITNGTLNLTYYGAVENRIKDLKEIIETKKNKH</sequence>
<feature type="signal peptide" evidence="2">
    <location>
        <begin position="1"/>
        <end position="18"/>
    </location>
</feature>
<dbReference type="HOGENOM" id="CLU_052336_0_0_10"/>
<dbReference type="KEGG" id="ppn:Palpr_2826"/>
<dbReference type="AlphaFoldDB" id="E4T8B1"/>
<protein>
    <submittedName>
        <fullName evidence="3">Tetratricopeptide TPR_1 repeat-containing protein</fullName>
    </submittedName>
</protein>
<dbReference type="SMART" id="SM00028">
    <property type="entry name" value="TPR"/>
    <property type="match status" value="5"/>
</dbReference>
<keyword evidence="2" id="KW-0732">Signal</keyword>
<feature type="repeat" description="TPR" evidence="1">
    <location>
        <begin position="81"/>
        <end position="114"/>
    </location>
</feature>
<dbReference type="SUPFAM" id="SSF48452">
    <property type="entry name" value="TPR-like"/>
    <property type="match status" value="1"/>
</dbReference>
<accession>E4T8B1</accession>
<dbReference type="PANTHER" id="PTHR12558">
    <property type="entry name" value="CELL DIVISION CYCLE 16,23,27"/>
    <property type="match status" value="1"/>
</dbReference>
<dbReference type="STRING" id="694427.Palpr_2826"/>
<reference evidence="3 4" key="2">
    <citation type="journal article" date="2011" name="Stand. Genomic Sci.">
        <title>Complete genome sequence of Paludibacter propionicigenes type strain (WB4).</title>
        <authorList>
            <person name="Gronow S."/>
            <person name="Munk C."/>
            <person name="Lapidus A."/>
            <person name="Nolan M."/>
            <person name="Lucas S."/>
            <person name="Hammon N."/>
            <person name="Deshpande S."/>
            <person name="Cheng J.F."/>
            <person name="Tapia R."/>
            <person name="Han C."/>
            <person name="Goodwin L."/>
            <person name="Pitluck S."/>
            <person name="Liolios K."/>
            <person name="Ivanova N."/>
            <person name="Mavromatis K."/>
            <person name="Mikhailova N."/>
            <person name="Pati A."/>
            <person name="Chen A."/>
            <person name="Palaniappan K."/>
            <person name="Land M."/>
            <person name="Hauser L."/>
            <person name="Chang Y.J."/>
            <person name="Jeffries C.D."/>
            <person name="Brambilla E."/>
            <person name="Rohde M."/>
            <person name="Goker M."/>
            <person name="Detter J.C."/>
            <person name="Woyke T."/>
            <person name="Bristow J."/>
            <person name="Eisen J.A."/>
            <person name="Markowitz V."/>
            <person name="Hugenholtz P."/>
            <person name="Kyrpides N.C."/>
            <person name="Klenk H.P."/>
        </authorList>
    </citation>
    <scope>NUCLEOTIDE SEQUENCE [LARGE SCALE GENOMIC DNA]</scope>
    <source>
        <strain evidence="4">DSM 17365 / JCM 13257 / WB4</strain>
    </source>
</reference>
<organism evidence="3 4">
    <name type="scientific">Paludibacter propionicigenes (strain DSM 17365 / JCM 13257 / WB4)</name>
    <dbReference type="NCBI Taxonomy" id="694427"/>
    <lineage>
        <taxon>Bacteria</taxon>
        <taxon>Pseudomonadati</taxon>
        <taxon>Bacteroidota</taxon>
        <taxon>Bacteroidia</taxon>
        <taxon>Bacteroidales</taxon>
        <taxon>Paludibacteraceae</taxon>
        <taxon>Paludibacter</taxon>
    </lineage>
</organism>
<feature type="repeat" description="TPR" evidence="1">
    <location>
        <begin position="148"/>
        <end position="181"/>
    </location>
</feature>
<dbReference type="Proteomes" id="UP000008718">
    <property type="component" value="Chromosome"/>
</dbReference>
<dbReference type="EMBL" id="CP002345">
    <property type="protein sequence ID" value="ADQ80955.1"/>
    <property type="molecule type" value="Genomic_DNA"/>
</dbReference>
<proteinExistence type="predicted"/>
<dbReference type="InterPro" id="IPR011990">
    <property type="entry name" value="TPR-like_helical_dom_sf"/>
</dbReference>
<keyword evidence="4" id="KW-1185">Reference proteome</keyword>
<evidence type="ECO:0000313" key="3">
    <source>
        <dbReference type="EMBL" id="ADQ80955.1"/>
    </source>
</evidence>
<name>E4T8B1_PALPW</name>
<gene>
    <name evidence="3" type="ordered locus">Palpr_2826</name>
</gene>
<keyword evidence="1" id="KW-0802">TPR repeat</keyword>
<dbReference type="eggNOG" id="COG0457">
    <property type="taxonomic scope" value="Bacteria"/>
</dbReference>
<dbReference type="PANTHER" id="PTHR12558:SF44">
    <property type="entry name" value="TETRATRICOPEPTIDE REPEAT-CONTAINING PROTEIN"/>
    <property type="match status" value="1"/>
</dbReference>
<dbReference type="RefSeq" id="WP_013446324.1">
    <property type="nucleotide sequence ID" value="NC_014734.1"/>
</dbReference>
<evidence type="ECO:0000256" key="1">
    <source>
        <dbReference type="PROSITE-ProRule" id="PRU00339"/>
    </source>
</evidence>
<evidence type="ECO:0000313" key="4">
    <source>
        <dbReference type="Proteomes" id="UP000008718"/>
    </source>
</evidence>
<dbReference type="Gene3D" id="1.25.40.10">
    <property type="entry name" value="Tetratricopeptide repeat domain"/>
    <property type="match status" value="2"/>
</dbReference>
<dbReference type="GO" id="GO:0051301">
    <property type="term" value="P:cell division"/>
    <property type="evidence" value="ECO:0007669"/>
    <property type="project" value="TreeGrafter"/>
</dbReference>
<dbReference type="OrthoDB" id="1047513at2"/>
<dbReference type="InterPro" id="IPR019734">
    <property type="entry name" value="TPR_rpt"/>
</dbReference>
<feature type="chain" id="PRO_5003189260" evidence="2">
    <location>
        <begin position="19"/>
        <end position="426"/>
    </location>
</feature>
<evidence type="ECO:0000256" key="2">
    <source>
        <dbReference type="SAM" id="SignalP"/>
    </source>
</evidence>
<reference key="1">
    <citation type="submission" date="2010-11" db="EMBL/GenBank/DDBJ databases">
        <title>The complete genome of Paludibacter propionicigenes DSM 17365.</title>
        <authorList>
            <consortium name="US DOE Joint Genome Institute (JGI-PGF)"/>
            <person name="Lucas S."/>
            <person name="Copeland A."/>
            <person name="Lapidus A."/>
            <person name="Bruce D."/>
            <person name="Goodwin L."/>
            <person name="Pitluck S."/>
            <person name="Kyrpides N."/>
            <person name="Mavromatis K."/>
            <person name="Ivanova N."/>
            <person name="Munk A.C."/>
            <person name="Brettin T."/>
            <person name="Detter J.C."/>
            <person name="Han C."/>
            <person name="Tapia R."/>
            <person name="Land M."/>
            <person name="Hauser L."/>
            <person name="Markowitz V."/>
            <person name="Cheng J.-F."/>
            <person name="Hugenholtz P."/>
            <person name="Woyke T."/>
            <person name="Wu D."/>
            <person name="Gronow S."/>
            <person name="Wellnitz S."/>
            <person name="Brambilla E."/>
            <person name="Klenk H.-P."/>
            <person name="Eisen J.A."/>
        </authorList>
    </citation>
    <scope>NUCLEOTIDE SEQUENCE</scope>
    <source>
        <strain>WB4</strain>
    </source>
</reference>